<evidence type="ECO:0000256" key="1">
    <source>
        <dbReference type="SAM" id="MobiDB-lite"/>
    </source>
</evidence>
<organism evidence="2 3">
    <name type="scientific">Micromonospora noduli</name>
    <dbReference type="NCBI Taxonomy" id="709876"/>
    <lineage>
        <taxon>Bacteria</taxon>
        <taxon>Bacillati</taxon>
        <taxon>Actinomycetota</taxon>
        <taxon>Actinomycetes</taxon>
        <taxon>Micromonosporales</taxon>
        <taxon>Micromonosporaceae</taxon>
        <taxon>Micromonospora</taxon>
    </lineage>
</organism>
<accession>A0A328N9H7</accession>
<dbReference type="Gene3D" id="1.25.40.10">
    <property type="entry name" value="Tetratricopeptide repeat domain"/>
    <property type="match status" value="2"/>
</dbReference>
<feature type="region of interest" description="Disordered" evidence="1">
    <location>
        <begin position="1"/>
        <end position="22"/>
    </location>
</feature>
<protein>
    <submittedName>
        <fullName evidence="2">Uncharacterized protein</fullName>
    </submittedName>
</protein>
<sequence length="1111" mass="118747">MRKPGTSIDVSETGTATAPRGYANTGVHIGDVNLRTGTPVKTRYRHQVQRIAPGALTGRDAEIARMAEFSRGADTSGGYWCWEAGPWSGKSALMSWFVLHPPESVRIVSFFVTARLAAQNNRNAFVANVLEQLLALLGEDLPPLLNDATQDAHLLGLLDDAADACHERGESLVLVVDGLDEDRGVTVGTEAHSIAALLPERLPASMKVIVSRRPNPPIPTDVGVRHPLLDPAAVRALEPSPAAQVVRGDMERELDSLLLGLPEERDLLGTLVAAGGGLTASDLSSLTGLPEAKVERQLSVVSGRSFSRRDSHYPTVSAPDVFILAHEELQETARRTLGSDGLQPYRDRLDEWAGGHADKGWREPVPDYLLFGYHSLLLAEGNLPKATDLVTNPSRYDRILDRSGSDADALSQINSVLRAATIDGQNLPVAAKLAVHRDHLLDRNSAMTIKLPLAWAKIGHFSRAERLVRLTVQPETECFVLALLSGEMHHRGQVDRAEELLREASAVSASFPDSQRRNWTRSAVVSVLATTGRLDEAERLAKSDAADAGGRSRVIRRVVQEAARASDIARCERLFPLITSPFQQVMALIATADADRSDDFGYLDKALAAHRSLEAGEPKSRTGMLLVKALMRREQRERAAELLDDVETGSRSLQNSSPRAEAMVSTARAAIELGSADRARALIDEALGMLLESGADAETRLRLVAAITYAHVEIGGLEEAQNFADSLEDPFLRSESLVALGGSAASRGEKALAFTCLQMAERMSRFAFGPDRVDRTKATAALISAARGDLREATRIANSITSTATRGKAFVAVAHAAGAHVKHWPTDFLADPSLDVPNFRRVRLALIQGIASAGPTGLAVEMATEISNETQRRRAMTVITEAVATRGQLEEATALAQTIHNNDAVLAAVAEAAATQGQLARVEALCKTFKARGRPNRARSALAEAVARTGDLDRALLIVAGTRPQVLQNRARCAVVVGLAGSGRIADARRVAASVEGVAMRNRAMAALAVAEAEAGNLDRSAVAVAGVTNLGLITESFATTAISRGGGAGRYLLARALLHGSWVGCVVALHRLEPDALSAAESALQETTRHAEIRTPRSSFPAGSRADPIG</sequence>
<comment type="caution">
    <text evidence="2">The sequence shown here is derived from an EMBL/GenBank/DDBJ whole genome shotgun (WGS) entry which is preliminary data.</text>
</comment>
<dbReference type="Proteomes" id="UP000248966">
    <property type="component" value="Unassembled WGS sequence"/>
</dbReference>
<evidence type="ECO:0000313" key="3">
    <source>
        <dbReference type="Proteomes" id="UP000248966"/>
    </source>
</evidence>
<reference evidence="2 3" key="1">
    <citation type="submission" date="2018-03" db="EMBL/GenBank/DDBJ databases">
        <title>Defining the species Micromonospora saelicesensis and Micromonospora noduli under the framework of genomics.</title>
        <authorList>
            <person name="Riesco R."/>
            <person name="Trujillo M.E."/>
        </authorList>
    </citation>
    <scope>NUCLEOTIDE SEQUENCE [LARGE SCALE GENOMIC DNA]</scope>
    <source>
        <strain evidence="2 3">LAH08</strain>
    </source>
</reference>
<feature type="region of interest" description="Disordered" evidence="1">
    <location>
        <begin position="1087"/>
        <end position="1111"/>
    </location>
</feature>
<gene>
    <name evidence="2" type="ORF">LAH08_03038</name>
</gene>
<dbReference type="InterPro" id="IPR011990">
    <property type="entry name" value="TPR-like_helical_dom_sf"/>
</dbReference>
<evidence type="ECO:0000313" key="2">
    <source>
        <dbReference type="EMBL" id="RAO00785.1"/>
    </source>
</evidence>
<name>A0A328N9H7_9ACTN</name>
<proteinExistence type="predicted"/>
<dbReference type="AlphaFoldDB" id="A0A328N9H7"/>
<dbReference type="EMBL" id="PYAA01000017">
    <property type="protein sequence ID" value="RAO00785.1"/>
    <property type="molecule type" value="Genomic_DNA"/>
</dbReference>